<dbReference type="InterPro" id="IPR049457">
    <property type="entry name" value="Emfourin"/>
</dbReference>
<dbReference type="EMBL" id="RBZY01000039">
    <property type="protein sequence ID" value="RWR17527.1"/>
    <property type="molecule type" value="Genomic_DNA"/>
</dbReference>
<organism evidence="1 2">
    <name type="scientific">Microbacterium enclense</name>
    <dbReference type="NCBI Taxonomy" id="993073"/>
    <lineage>
        <taxon>Bacteria</taxon>
        <taxon>Bacillati</taxon>
        <taxon>Actinomycetota</taxon>
        <taxon>Actinomycetes</taxon>
        <taxon>Micrococcales</taxon>
        <taxon>Microbacteriaceae</taxon>
        <taxon>Microbacterium</taxon>
    </lineage>
</organism>
<proteinExistence type="predicted"/>
<comment type="caution">
    <text evidence="1">The sequence shown here is derived from an EMBL/GenBank/DDBJ whole genome shotgun (WGS) entry which is preliminary data.</text>
</comment>
<evidence type="ECO:0000313" key="1">
    <source>
        <dbReference type="EMBL" id="RWR17527.1"/>
    </source>
</evidence>
<evidence type="ECO:0008006" key="3">
    <source>
        <dbReference type="Google" id="ProtNLM"/>
    </source>
</evidence>
<gene>
    <name evidence="1" type="ORF">D8Y23_11405</name>
</gene>
<name>A0A3S3MWV0_9MICO</name>
<dbReference type="OrthoDB" id="4947318at2"/>
<accession>A0A3S3MWV0</accession>
<dbReference type="Proteomes" id="UP000285970">
    <property type="component" value="Unassembled WGS sequence"/>
</dbReference>
<dbReference type="AlphaFoldDB" id="A0A3S3MWV0"/>
<reference evidence="1 2" key="1">
    <citation type="journal article" date="2018" name="Front. Microbiol.">
        <title>Novel Insights Into Bacterial Dimethylsulfoniopropionate Catabolism in the East China Sea.</title>
        <authorList>
            <person name="Liu J."/>
            <person name="Liu J."/>
            <person name="Zhang S.H."/>
            <person name="Liang J."/>
            <person name="Lin H."/>
            <person name="Song D."/>
            <person name="Yang G.P."/>
            <person name="Todd J.D."/>
            <person name="Zhang X.H."/>
        </authorList>
    </citation>
    <scope>NUCLEOTIDE SEQUENCE [LARGE SCALE GENOMIC DNA]</scope>
    <source>
        <strain evidence="1 2">ZYFD042</strain>
    </source>
</reference>
<evidence type="ECO:0000313" key="2">
    <source>
        <dbReference type="Proteomes" id="UP000285970"/>
    </source>
</evidence>
<dbReference type="Pfam" id="PF20242">
    <property type="entry name" value="Emfourin"/>
    <property type="match status" value="1"/>
</dbReference>
<dbReference type="RefSeq" id="WP_128218244.1">
    <property type="nucleotide sequence ID" value="NZ_RBZY01000039.1"/>
</dbReference>
<protein>
    <recommendedName>
        <fullName evidence="3">FOG: TPR repeat, SEL1 subfamily</fullName>
    </recommendedName>
</protein>
<sequence>MPRAEARDDDVFVVVVVRSGGLAGLSKQWRAEAEPERAPHWRTLVESCPWDAALPAPPGADRYQWRIEVIEGDTAVHRARLSDGQVQGPWRTLVDEVRRAATPQQGGR</sequence>